<evidence type="ECO:0000256" key="3">
    <source>
        <dbReference type="ARBA" id="ARBA00022737"/>
    </source>
</evidence>
<feature type="region of interest" description="Disordered" evidence="12">
    <location>
        <begin position="260"/>
        <end position="303"/>
    </location>
</feature>
<dbReference type="PANTHER" id="PTHR24208">
    <property type="entry name" value="LIM/HOMEOBOX PROTEIN LHX"/>
    <property type="match status" value="1"/>
</dbReference>
<dbReference type="SUPFAM" id="SSF57716">
    <property type="entry name" value="Glucocorticoid receptor-like (DNA-binding domain)"/>
    <property type="match status" value="2"/>
</dbReference>
<reference evidence="15" key="1">
    <citation type="submission" date="2023-07" db="EMBL/GenBank/DDBJ databases">
        <title>Chromosome-level genome assembly of Artemia franciscana.</title>
        <authorList>
            <person name="Jo E."/>
        </authorList>
    </citation>
    <scope>NUCLEOTIDE SEQUENCE</scope>
    <source>
        <tissue evidence="15">Whole body</tissue>
    </source>
</reference>
<dbReference type="Pfam" id="PF00412">
    <property type="entry name" value="LIM"/>
    <property type="match status" value="2"/>
</dbReference>
<organism evidence="15 16">
    <name type="scientific">Artemia franciscana</name>
    <name type="common">Brine shrimp</name>
    <name type="synonym">Artemia sanfranciscana</name>
    <dbReference type="NCBI Taxonomy" id="6661"/>
    <lineage>
        <taxon>Eukaryota</taxon>
        <taxon>Metazoa</taxon>
        <taxon>Ecdysozoa</taxon>
        <taxon>Arthropoda</taxon>
        <taxon>Crustacea</taxon>
        <taxon>Branchiopoda</taxon>
        <taxon>Anostraca</taxon>
        <taxon>Artemiidae</taxon>
        <taxon>Artemia</taxon>
    </lineage>
</organism>
<keyword evidence="2 10" id="KW-0479">Metal-binding</keyword>
<dbReference type="GO" id="GO:0046872">
    <property type="term" value="F:metal ion binding"/>
    <property type="evidence" value="ECO:0007669"/>
    <property type="project" value="UniProtKB-KW"/>
</dbReference>
<dbReference type="InterPro" id="IPR001356">
    <property type="entry name" value="HD"/>
</dbReference>
<dbReference type="PROSITE" id="PS00478">
    <property type="entry name" value="LIM_DOMAIN_1"/>
    <property type="match status" value="1"/>
</dbReference>
<dbReference type="PANTHER" id="PTHR24208:SF168">
    <property type="entry name" value="PROTEIN APTEROUS"/>
    <property type="match status" value="1"/>
</dbReference>
<evidence type="ECO:0000256" key="12">
    <source>
        <dbReference type="SAM" id="MobiDB-lite"/>
    </source>
</evidence>
<feature type="domain" description="LIM zinc-binding" evidence="13">
    <location>
        <begin position="135"/>
        <end position="197"/>
    </location>
</feature>
<dbReference type="Gene3D" id="1.10.10.60">
    <property type="entry name" value="Homeodomain-like"/>
    <property type="match status" value="1"/>
</dbReference>
<evidence type="ECO:0000256" key="2">
    <source>
        <dbReference type="ARBA" id="ARBA00022723"/>
    </source>
</evidence>
<feature type="DNA-binding region" description="Homeobox" evidence="9">
    <location>
        <begin position="304"/>
        <end position="363"/>
    </location>
</feature>
<dbReference type="EMBL" id="JAVRJZ010000001">
    <property type="protein sequence ID" value="KAK2727773.1"/>
    <property type="molecule type" value="Genomic_DNA"/>
</dbReference>
<evidence type="ECO:0000256" key="8">
    <source>
        <dbReference type="ARBA" id="ARBA00023242"/>
    </source>
</evidence>
<evidence type="ECO:0000313" key="16">
    <source>
        <dbReference type="Proteomes" id="UP001187531"/>
    </source>
</evidence>
<dbReference type="PROSITE" id="PS50071">
    <property type="entry name" value="HOMEOBOX_2"/>
    <property type="match status" value="1"/>
</dbReference>
<dbReference type="Pfam" id="PF00046">
    <property type="entry name" value="Homeodomain"/>
    <property type="match status" value="1"/>
</dbReference>
<evidence type="ECO:0000256" key="10">
    <source>
        <dbReference type="PROSITE-ProRule" id="PRU00125"/>
    </source>
</evidence>
<evidence type="ECO:0000256" key="6">
    <source>
        <dbReference type="ARBA" id="ARBA00023125"/>
    </source>
</evidence>
<keyword evidence="7 9" id="KW-0371">Homeobox</keyword>
<keyword evidence="8 9" id="KW-0539">Nucleus</keyword>
<feature type="domain" description="Homeobox" evidence="14">
    <location>
        <begin position="302"/>
        <end position="362"/>
    </location>
</feature>
<keyword evidence="5 10" id="KW-0440">LIM domain</keyword>
<dbReference type="AlphaFoldDB" id="A0AA88IGK3"/>
<feature type="domain" description="LIM zinc-binding" evidence="13">
    <location>
        <begin position="73"/>
        <end position="134"/>
    </location>
</feature>
<dbReference type="SMART" id="SM00389">
    <property type="entry name" value="HOX"/>
    <property type="match status" value="1"/>
</dbReference>
<dbReference type="InterPro" id="IPR009057">
    <property type="entry name" value="Homeodomain-like_sf"/>
</dbReference>
<proteinExistence type="predicted"/>
<evidence type="ECO:0000259" key="13">
    <source>
        <dbReference type="PROSITE" id="PS50023"/>
    </source>
</evidence>
<evidence type="ECO:0000256" key="4">
    <source>
        <dbReference type="ARBA" id="ARBA00022833"/>
    </source>
</evidence>
<name>A0AA88IGK3_ARTSF</name>
<dbReference type="CDD" id="cd00086">
    <property type="entry name" value="homeodomain"/>
    <property type="match status" value="1"/>
</dbReference>
<dbReference type="GO" id="GO:0005634">
    <property type="term" value="C:nucleus"/>
    <property type="evidence" value="ECO:0007669"/>
    <property type="project" value="UniProtKB-SubCell"/>
</dbReference>
<feature type="region of interest" description="Disordered" evidence="12">
    <location>
        <begin position="362"/>
        <end position="405"/>
    </location>
</feature>
<protein>
    <submittedName>
        <fullName evidence="15">Uncharacterized protein</fullName>
    </submittedName>
</protein>
<dbReference type="PROSITE" id="PS50023">
    <property type="entry name" value="LIM_DOMAIN_2"/>
    <property type="match status" value="2"/>
</dbReference>
<evidence type="ECO:0000259" key="14">
    <source>
        <dbReference type="PROSITE" id="PS50071"/>
    </source>
</evidence>
<comment type="subcellular location">
    <subcellularLocation>
        <location evidence="1 9 11">Nucleus</location>
    </subcellularLocation>
</comment>
<comment type="caution">
    <text evidence="15">The sequence shown here is derived from an EMBL/GenBank/DDBJ whole genome shotgun (WGS) entry which is preliminary data.</text>
</comment>
<evidence type="ECO:0000256" key="7">
    <source>
        <dbReference type="ARBA" id="ARBA00023155"/>
    </source>
</evidence>
<dbReference type="FunFam" id="1.10.10.60:FF:000027">
    <property type="entry name" value="LIM/homeobox protein Lhx9"/>
    <property type="match status" value="1"/>
</dbReference>
<evidence type="ECO:0000256" key="11">
    <source>
        <dbReference type="RuleBase" id="RU000682"/>
    </source>
</evidence>
<dbReference type="InterPro" id="IPR001781">
    <property type="entry name" value="Znf_LIM"/>
</dbReference>
<evidence type="ECO:0000256" key="5">
    <source>
        <dbReference type="ARBA" id="ARBA00023038"/>
    </source>
</evidence>
<dbReference type="GO" id="GO:0000981">
    <property type="term" value="F:DNA-binding transcription factor activity, RNA polymerase II-specific"/>
    <property type="evidence" value="ECO:0007669"/>
    <property type="project" value="InterPro"/>
</dbReference>
<keyword evidence="3" id="KW-0677">Repeat</keyword>
<dbReference type="InterPro" id="IPR017970">
    <property type="entry name" value="Homeobox_CS"/>
</dbReference>
<dbReference type="GO" id="GO:0030182">
    <property type="term" value="P:neuron differentiation"/>
    <property type="evidence" value="ECO:0007669"/>
    <property type="project" value="TreeGrafter"/>
</dbReference>
<gene>
    <name evidence="15" type="ORF">QYM36_008309</name>
</gene>
<dbReference type="Proteomes" id="UP001187531">
    <property type="component" value="Unassembled WGS sequence"/>
</dbReference>
<dbReference type="SUPFAM" id="SSF46689">
    <property type="entry name" value="Homeodomain-like"/>
    <property type="match status" value="1"/>
</dbReference>
<dbReference type="InterPro" id="IPR050453">
    <property type="entry name" value="LIM_Homeobox_TF"/>
</dbReference>
<keyword evidence="4 10" id="KW-0862">Zinc</keyword>
<evidence type="ECO:0000256" key="1">
    <source>
        <dbReference type="ARBA" id="ARBA00004123"/>
    </source>
</evidence>
<evidence type="ECO:0000313" key="15">
    <source>
        <dbReference type="EMBL" id="KAK2727773.1"/>
    </source>
</evidence>
<dbReference type="GO" id="GO:0000977">
    <property type="term" value="F:RNA polymerase II transcription regulatory region sequence-specific DNA binding"/>
    <property type="evidence" value="ECO:0007669"/>
    <property type="project" value="TreeGrafter"/>
</dbReference>
<keyword evidence="16" id="KW-1185">Reference proteome</keyword>
<feature type="compositionally biased region" description="Polar residues" evidence="12">
    <location>
        <begin position="290"/>
        <end position="302"/>
    </location>
</feature>
<dbReference type="Gene3D" id="2.10.110.10">
    <property type="entry name" value="Cysteine Rich Protein"/>
    <property type="match status" value="2"/>
</dbReference>
<keyword evidence="6 9" id="KW-0238">DNA-binding</keyword>
<dbReference type="SMART" id="SM00132">
    <property type="entry name" value="LIM"/>
    <property type="match status" value="2"/>
</dbReference>
<evidence type="ECO:0000256" key="9">
    <source>
        <dbReference type="PROSITE-ProRule" id="PRU00108"/>
    </source>
</evidence>
<dbReference type="PROSITE" id="PS00027">
    <property type="entry name" value="HOMEOBOX_1"/>
    <property type="match status" value="1"/>
</dbReference>
<accession>A0AA88IGK3</accession>
<sequence length="405" mass="46366">MGIFDGQPMQTLAWHQHEKLESRIPCGLSPDIPEHQSIQWSSNTYLHQGQPVKSDRSYDNTARPTVPTNKPELRCGGCNSLITDRYYLSAVDKVWHADCLKCVLCCRTLASSNSCFSKENMIYCKEDYCRLFRCRRCGKCNAVLNPNEMVLRAKELVFHVDCFSCQTCEVKLQKGDSFCLFGSRLLCQQHYQDVLSQHDGQKTPFPSESQFVSSPTAQHPMTQSPLPALLPINCTSFPSYMSFLPSTVPTQFYPNATMNLQNLSAPQKGRPRKRRAKLDSMDPSLMDPYSSDTNYDGSCSQQRTKRMRTSFKHHQLRMLKSYFQTNHNPDAKDLKQLSQKTGLSKRVLQVWFQNARAKWRRLVHKTDPKPDENSSENQSGDEGTYVVFSDDQSRDEISNSCEYLS</sequence>